<feature type="domain" description="PD-(D/E)XK endonuclease-like" evidence="10">
    <location>
        <begin position="660"/>
        <end position="904"/>
    </location>
</feature>
<dbReference type="GO" id="GO:0004527">
    <property type="term" value="F:exonuclease activity"/>
    <property type="evidence" value="ECO:0007669"/>
    <property type="project" value="UniProtKB-KW"/>
</dbReference>
<keyword evidence="12" id="KW-1185">Reference proteome</keyword>
<evidence type="ECO:0000256" key="5">
    <source>
        <dbReference type="ARBA" id="ARBA00022806"/>
    </source>
</evidence>
<dbReference type="InterPro" id="IPR011604">
    <property type="entry name" value="PDDEXK-like_dom_sf"/>
</dbReference>
<evidence type="ECO:0000256" key="2">
    <source>
        <dbReference type="ARBA" id="ARBA00022741"/>
    </source>
</evidence>
<dbReference type="EMBL" id="CP036280">
    <property type="protein sequence ID" value="QDU72075.1"/>
    <property type="molecule type" value="Genomic_DNA"/>
</dbReference>
<dbReference type="RefSeq" id="WP_145446257.1">
    <property type="nucleotide sequence ID" value="NZ_CP036280.1"/>
</dbReference>
<dbReference type="GO" id="GO:0006310">
    <property type="term" value="P:DNA recombination"/>
    <property type="evidence" value="ECO:0007669"/>
    <property type="project" value="TreeGrafter"/>
</dbReference>
<dbReference type="AlphaFoldDB" id="A0A518BYM9"/>
<keyword evidence="8" id="KW-0238">DNA-binding</keyword>
<name>A0A518BYM9_9BACT</name>
<gene>
    <name evidence="11" type="primary">addB</name>
    <name evidence="11" type="ORF">Pan265_19370</name>
</gene>
<dbReference type="GO" id="GO:0006281">
    <property type="term" value="P:DNA repair"/>
    <property type="evidence" value="ECO:0007669"/>
    <property type="project" value="UniProtKB-KW"/>
</dbReference>
<organism evidence="11 12">
    <name type="scientific">Mucisphaera calidilacus</name>
    <dbReference type="NCBI Taxonomy" id="2527982"/>
    <lineage>
        <taxon>Bacteria</taxon>
        <taxon>Pseudomonadati</taxon>
        <taxon>Planctomycetota</taxon>
        <taxon>Phycisphaerae</taxon>
        <taxon>Phycisphaerales</taxon>
        <taxon>Phycisphaeraceae</taxon>
        <taxon>Mucisphaera</taxon>
    </lineage>
</organism>
<dbReference type="SUPFAM" id="SSF52540">
    <property type="entry name" value="P-loop containing nucleoside triphosphate hydrolases"/>
    <property type="match status" value="1"/>
</dbReference>
<dbReference type="OrthoDB" id="5487982at2"/>
<keyword evidence="7" id="KW-0067">ATP-binding</keyword>
<evidence type="ECO:0000256" key="7">
    <source>
        <dbReference type="ARBA" id="ARBA00022840"/>
    </source>
</evidence>
<dbReference type="InterPro" id="IPR027417">
    <property type="entry name" value="P-loop_NTPase"/>
</dbReference>
<dbReference type="GO" id="GO:0003678">
    <property type="term" value="F:DNA helicase activity"/>
    <property type="evidence" value="ECO:0007669"/>
    <property type="project" value="UniProtKB-EC"/>
</dbReference>
<accession>A0A518BYM9</accession>
<evidence type="ECO:0000256" key="9">
    <source>
        <dbReference type="ARBA" id="ARBA00023204"/>
    </source>
</evidence>
<dbReference type="Proteomes" id="UP000320386">
    <property type="component" value="Chromosome"/>
</dbReference>
<evidence type="ECO:0000256" key="6">
    <source>
        <dbReference type="ARBA" id="ARBA00022839"/>
    </source>
</evidence>
<proteinExistence type="predicted"/>
<dbReference type="KEGG" id="mcad:Pan265_19370"/>
<dbReference type="EC" id="3.6.4.12" evidence="11"/>
<keyword evidence="5 11" id="KW-0347">Helicase</keyword>
<dbReference type="Pfam" id="PF12705">
    <property type="entry name" value="PDDEXK_1"/>
    <property type="match status" value="1"/>
</dbReference>
<dbReference type="SUPFAM" id="SSF52980">
    <property type="entry name" value="Restriction endonuclease-like"/>
    <property type="match status" value="1"/>
</dbReference>
<sequence>MREDVAMPARRIFLGQGQPLLDLAVAAIARAYPAGDVSTPAWDLTGVLIAIPSDRARRQLLDRLVARAEADGRVLLPPELTAPERLMRLAVPNDPTLATPWQSLLVRRSVLERVDPAAIEALIPNAASVSGAAGESLVTWMMRTSDELLLEGLAAETLPDRLREAGVDIPSMARYEAFALLERAYLEALERLGLKDRWRHVAGCVERGEVRVEREILLLGVMSPQRLLQRLLRCVSDRVTALVGAPEGDAEAFDDLGVAVGEVWAGRSPTLDDACLRFVERATDQNVAVVEAIEGHTRGAGYDAGDVAVVTTSPTLSEPIRAAITMAGTSAAVIGSMPLEQTPPATLLGLLIRFAESRRLDDLAVLLRHPDALLYLRHCGLASAPPPDVVGVLDRVASEAVIGEIDASWLRGQAEALGPLVEALLALLPGDLERPRLLCGWAGVIRSALEGLYNHEGHAKEALPLLGESLEVLLEQIDAVSQLAGGVVEQPELSLEEAWGWLLDAASASVGLPVDESALAIVGVLELAFDPSPVLVVAGLNEGQFPARPRPDRLLPESLRVRLGIDTATRRCARDLWALGTAIGSRDRVTLIATGRSAEDDPLLPSLPLLGGDRATQIARLQRFLTRRDAAAERLQVIEPGKANRFLMACPPASVAVPERVSVTAFRDYISCPYRFYLKHVRRLRVSGDAAYELDAAGFGTLMHEVLATLKDVDPADRSSEARIGLWLDEALDRCARARMGAVLSPTLRLQVMQARERLAPVAAMQHARWEQGWEIVAVEESLRLPVAVGGRTMTIKGKIDRIDRHPDGGWQVLDYKTFDNVDDPRKKHWRSSVETWIDLQLPIYLDLVRQEPVAAAGDIDTGYWVLPAKPSADTNDHIVLCGWNDEEIKSARAERDRILEAIASGIFWPPSDQARYEDGYEALCADYATDREDLIETAREEVS</sequence>
<evidence type="ECO:0000256" key="3">
    <source>
        <dbReference type="ARBA" id="ARBA00022763"/>
    </source>
</evidence>
<dbReference type="Gene3D" id="3.90.320.10">
    <property type="match status" value="1"/>
</dbReference>
<evidence type="ECO:0000313" key="11">
    <source>
        <dbReference type="EMBL" id="QDU72075.1"/>
    </source>
</evidence>
<dbReference type="GO" id="GO:0003677">
    <property type="term" value="F:DNA binding"/>
    <property type="evidence" value="ECO:0007669"/>
    <property type="project" value="UniProtKB-KW"/>
</dbReference>
<evidence type="ECO:0000256" key="1">
    <source>
        <dbReference type="ARBA" id="ARBA00022722"/>
    </source>
</evidence>
<keyword evidence="6" id="KW-0269">Exonuclease</keyword>
<dbReference type="PANTHER" id="PTHR30591">
    <property type="entry name" value="RECBCD ENZYME SUBUNIT RECC"/>
    <property type="match status" value="1"/>
</dbReference>
<evidence type="ECO:0000313" key="12">
    <source>
        <dbReference type="Proteomes" id="UP000320386"/>
    </source>
</evidence>
<dbReference type="InterPro" id="IPR038726">
    <property type="entry name" value="PDDEXK_AddAB-type"/>
</dbReference>
<reference evidence="11 12" key="1">
    <citation type="submission" date="2019-02" db="EMBL/GenBank/DDBJ databases">
        <title>Deep-cultivation of Planctomycetes and their phenomic and genomic characterization uncovers novel biology.</title>
        <authorList>
            <person name="Wiegand S."/>
            <person name="Jogler M."/>
            <person name="Boedeker C."/>
            <person name="Pinto D."/>
            <person name="Vollmers J."/>
            <person name="Rivas-Marin E."/>
            <person name="Kohn T."/>
            <person name="Peeters S.H."/>
            <person name="Heuer A."/>
            <person name="Rast P."/>
            <person name="Oberbeckmann S."/>
            <person name="Bunk B."/>
            <person name="Jeske O."/>
            <person name="Meyerdierks A."/>
            <person name="Storesund J.E."/>
            <person name="Kallscheuer N."/>
            <person name="Luecker S."/>
            <person name="Lage O.M."/>
            <person name="Pohl T."/>
            <person name="Merkel B.J."/>
            <person name="Hornburger P."/>
            <person name="Mueller R.-W."/>
            <person name="Bruemmer F."/>
            <person name="Labrenz M."/>
            <person name="Spormann A.M."/>
            <person name="Op den Camp H."/>
            <person name="Overmann J."/>
            <person name="Amann R."/>
            <person name="Jetten M.S.M."/>
            <person name="Mascher T."/>
            <person name="Medema M.H."/>
            <person name="Devos D.P."/>
            <person name="Kaster A.-K."/>
            <person name="Ovreas L."/>
            <person name="Rohde M."/>
            <person name="Galperin M.Y."/>
            <person name="Jogler C."/>
        </authorList>
    </citation>
    <scope>NUCLEOTIDE SEQUENCE [LARGE SCALE GENOMIC DNA]</scope>
    <source>
        <strain evidence="11 12">Pan265</strain>
    </source>
</reference>
<evidence type="ECO:0000256" key="4">
    <source>
        <dbReference type="ARBA" id="ARBA00022801"/>
    </source>
</evidence>
<dbReference type="GO" id="GO:0005524">
    <property type="term" value="F:ATP binding"/>
    <property type="evidence" value="ECO:0007669"/>
    <property type="project" value="UniProtKB-KW"/>
</dbReference>
<evidence type="ECO:0000259" key="10">
    <source>
        <dbReference type="Pfam" id="PF12705"/>
    </source>
</evidence>
<keyword evidence="1" id="KW-0540">Nuclease</keyword>
<keyword evidence="4 11" id="KW-0378">Hydrolase</keyword>
<keyword evidence="2" id="KW-0547">Nucleotide-binding</keyword>
<protein>
    <submittedName>
        <fullName evidence="11">ATP-dependent helicase/deoxyribonuclease subunit B</fullName>
        <ecNumber evidence="11">3.6.4.12</ecNumber>
    </submittedName>
</protein>
<dbReference type="PANTHER" id="PTHR30591:SF1">
    <property type="entry name" value="RECBCD ENZYME SUBUNIT RECC"/>
    <property type="match status" value="1"/>
</dbReference>
<dbReference type="InterPro" id="IPR011335">
    <property type="entry name" value="Restrct_endonuc-II-like"/>
</dbReference>
<evidence type="ECO:0000256" key="8">
    <source>
        <dbReference type="ARBA" id="ARBA00023125"/>
    </source>
</evidence>
<keyword evidence="9" id="KW-0234">DNA repair</keyword>
<keyword evidence="3" id="KW-0227">DNA damage</keyword>